<dbReference type="Proteomes" id="UP000037109">
    <property type="component" value="Unassembled WGS sequence"/>
</dbReference>
<dbReference type="RefSeq" id="WP_053433691.1">
    <property type="nucleotide sequence ID" value="NZ_LGUF01000007.1"/>
</dbReference>
<protein>
    <submittedName>
        <fullName evidence="1">Uncharacterized protein</fullName>
    </submittedName>
</protein>
<accession>A0A0M0G8U8</accession>
<evidence type="ECO:0000313" key="2">
    <source>
        <dbReference type="Proteomes" id="UP000037109"/>
    </source>
</evidence>
<organism evidence="1 2">
    <name type="scientific">Sporosarcina globispora</name>
    <name type="common">Bacillus globisporus</name>
    <dbReference type="NCBI Taxonomy" id="1459"/>
    <lineage>
        <taxon>Bacteria</taxon>
        <taxon>Bacillati</taxon>
        <taxon>Bacillota</taxon>
        <taxon>Bacilli</taxon>
        <taxon>Bacillales</taxon>
        <taxon>Caryophanaceae</taxon>
        <taxon>Sporosarcina</taxon>
    </lineage>
</organism>
<name>A0A0M0G8U8_SPOGL</name>
<dbReference type="OrthoDB" id="2607744at2"/>
<reference evidence="2" key="1">
    <citation type="submission" date="2015-07" db="EMBL/GenBank/DDBJ databases">
        <title>Fjat-10036 dsm4.</title>
        <authorList>
            <person name="Liu B."/>
            <person name="Wang J."/>
            <person name="Zhu Y."/>
            <person name="Liu G."/>
            <person name="Chen Q."/>
            <person name="Chen Z."/>
            <person name="Lan J."/>
            <person name="Che J."/>
            <person name="Ge C."/>
            <person name="Shi H."/>
            <person name="Pan Z."/>
            <person name="Liu X."/>
        </authorList>
    </citation>
    <scope>NUCLEOTIDE SEQUENCE [LARGE SCALE GENOMIC DNA]</scope>
    <source>
        <strain evidence="2">DSM 4</strain>
    </source>
</reference>
<proteinExistence type="predicted"/>
<gene>
    <name evidence="1" type="ORF">AF332_05520</name>
</gene>
<comment type="caution">
    <text evidence="1">The sequence shown here is derived from an EMBL/GenBank/DDBJ whole genome shotgun (WGS) entry which is preliminary data.</text>
</comment>
<sequence>MQIGRDNERLIIILKNPTNQKLRASVVLGVCLQPEYSSYDKNGIRVFKNIPETEINLGTHELHPHTVQGLKGIFQAG</sequence>
<dbReference type="EMBL" id="LGUF01000007">
    <property type="protein sequence ID" value="KON86330.1"/>
    <property type="molecule type" value="Genomic_DNA"/>
</dbReference>
<evidence type="ECO:0000313" key="1">
    <source>
        <dbReference type="EMBL" id="KON86330.1"/>
    </source>
</evidence>
<dbReference type="AlphaFoldDB" id="A0A0M0G8U8"/>
<dbReference type="STRING" id="1459.AF332_05520"/>
<dbReference type="PATRIC" id="fig|1459.3.peg.1157"/>
<keyword evidence="2" id="KW-1185">Reference proteome</keyword>